<dbReference type="OrthoDB" id="2011769at2759"/>
<feature type="compositionally biased region" description="Acidic residues" evidence="1">
    <location>
        <begin position="22"/>
        <end position="34"/>
    </location>
</feature>
<feature type="compositionally biased region" description="Basic and acidic residues" evidence="1">
    <location>
        <begin position="268"/>
        <end position="282"/>
    </location>
</feature>
<feature type="region of interest" description="Disordered" evidence="1">
    <location>
        <begin position="196"/>
        <end position="518"/>
    </location>
</feature>
<feature type="compositionally biased region" description="Acidic residues" evidence="1">
    <location>
        <begin position="315"/>
        <end position="324"/>
    </location>
</feature>
<dbReference type="AlphaFoldDB" id="A0A6A6H976"/>
<feature type="compositionally biased region" description="Acidic residues" evidence="1">
    <location>
        <begin position="558"/>
        <end position="577"/>
    </location>
</feature>
<feature type="compositionally biased region" description="Acidic residues" evidence="1">
    <location>
        <begin position="416"/>
        <end position="433"/>
    </location>
</feature>
<accession>A0A6A6H976</accession>
<feature type="compositionally biased region" description="Pro residues" evidence="1">
    <location>
        <begin position="667"/>
        <end position="680"/>
    </location>
</feature>
<feature type="compositionally biased region" description="Basic and acidic residues" evidence="1">
    <location>
        <begin position="400"/>
        <end position="413"/>
    </location>
</feature>
<gene>
    <name evidence="2" type="ORF">EV356DRAFT_447183</name>
</gene>
<protein>
    <recommendedName>
        <fullName evidence="4">Extensin domain-containing protein</fullName>
    </recommendedName>
</protein>
<feature type="compositionally biased region" description="Low complexity" evidence="1">
    <location>
        <begin position="463"/>
        <end position="477"/>
    </location>
</feature>
<feature type="compositionally biased region" description="Basic and acidic residues" evidence="1">
    <location>
        <begin position="585"/>
        <end position="602"/>
    </location>
</feature>
<feature type="compositionally biased region" description="Basic and acidic residues" evidence="1">
    <location>
        <begin position="812"/>
        <end position="828"/>
    </location>
</feature>
<feature type="compositionally biased region" description="Pro residues" evidence="1">
    <location>
        <begin position="638"/>
        <end position="654"/>
    </location>
</feature>
<feature type="compositionally biased region" description="Basic and acidic residues" evidence="1">
    <location>
        <begin position="340"/>
        <end position="352"/>
    </location>
</feature>
<evidence type="ECO:0000256" key="1">
    <source>
        <dbReference type="SAM" id="MobiDB-lite"/>
    </source>
</evidence>
<feature type="region of interest" description="Disordered" evidence="1">
    <location>
        <begin position="807"/>
        <end position="828"/>
    </location>
</feature>
<keyword evidence="3" id="KW-1185">Reference proteome</keyword>
<evidence type="ECO:0000313" key="3">
    <source>
        <dbReference type="Proteomes" id="UP000800092"/>
    </source>
</evidence>
<name>A0A6A6H976_VIRVR</name>
<feature type="compositionally biased region" description="Low complexity" evidence="1">
    <location>
        <begin position="603"/>
        <end position="621"/>
    </location>
</feature>
<organism evidence="2 3">
    <name type="scientific">Viridothelium virens</name>
    <name type="common">Speckled blister lichen</name>
    <name type="synonym">Trypethelium virens</name>
    <dbReference type="NCBI Taxonomy" id="1048519"/>
    <lineage>
        <taxon>Eukaryota</taxon>
        <taxon>Fungi</taxon>
        <taxon>Dikarya</taxon>
        <taxon>Ascomycota</taxon>
        <taxon>Pezizomycotina</taxon>
        <taxon>Dothideomycetes</taxon>
        <taxon>Dothideomycetes incertae sedis</taxon>
        <taxon>Trypetheliales</taxon>
        <taxon>Trypetheliaceae</taxon>
        <taxon>Viridothelium</taxon>
    </lineage>
</organism>
<reference evidence="2" key="1">
    <citation type="journal article" date="2020" name="Stud. Mycol.">
        <title>101 Dothideomycetes genomes: a test case for predicting lifestyles and emergence of pathogens.</title>
        <authorList>
            <person name="Haridas S."/>
            <person name="Albert R."/>
            <person name="Binder M."/>
            <person name="Bloem J."/>
            <person name="Labutti K."/>
            <person name="Salamov A."/>
            <person name="Andreopoulos B."/>
            <person name="Baker S."/>
            <person name="Barry K."/>
            <person name="Bills G."/>
            <person name="Bluhm B."/>
            <person name="Cannon C."/>
            <person name="Castanera R."/>
            <person name="Culley D."/>
            <person name="Daum C."/>
            <person name="Ezra D."/>
            <person name="Gonzalez J."/>
            <person name="Henrissat B."/>
            <person name="Kuo A."/>
            <person name="Liang C."/>
            <person name="Lipzen A."/>
            <person name="Lutzoni F."/>
            <person name="Magnuson J."/>
            <person name="Mondo S."/>
            <person name="Nolan M."/>
            <person name="Ohm R."/>
            <person name="Pangilinan J."/>
            <person name="Park H.-J."/>
            <person name="Ramirez L."/>
            <person name="Alfaro M."/>
            <person name="Sun H."/>
            <person name="Tritt A."/>
            <person name="Yoshinaga Y."/>
            <person name="Zwiers L.-H."/>
            <person name="Turgeon B."/>
            <person name="Goodwin S."/>
            <person name="Spatafora J."/>
            <person name="Crous P."/>
            <person name="Grigoriev I."/>
        </authorList>
    </citation>
    <scope>NUCLEOTIDE SEQUENCE</scope>
    <source>
        <strain evidence="2">Tuck. ex Michener</strain>
    </source>
</reference>
<feature type="compositionally biased region" description="Polar residues" evidence="1">
    <location>
        <begin position="162"/>
        <end position="177"/>
    </location>
</feature>
<dbReference type="Proteomes" id="UP000800092">
    <property type="component" value="Unassembled WGS sequence"/>
</dbReference>
<evidence type="ECO:0000313" key="2">
    <source>
        <dbReference type="EMBL" id="KAF2234053.1"/>
    </source>
</evidence>
<evidence type="ECO:0008006" key="4">
    <source>
        <dbReference type="Google" id="ProtNLM"/>
    </source>
</evidence>
<dbReference type="InterPro" id="IPR018853">
    <property type="entry name" value="DUF2457"/>
</dbReference>
<feature type="region of interest" description="Disordered" evidence="1">
    <location>
        <begin position="533"/>
        <end position="696"/>
    </location>
</feature>
<feature type="compositionally biased region" description="Low complexity" evidence="1">
    <location>
        <begin position="102"/>
        <end position="115"/>
    </location>
</feature>
<proteinExistence type="predicted"/>
<dbReference type="Pfam" id="PF10446">
    <property type="entry name" value="DUF2457"/>
    <property type="match status" value="1"/>
</dbReference>
<sequence>MRSLQSTQQASRTSTTTNMAPLEDESAPETDEPPDERHQLLRMPSNFKLPSPTCGSFEKTGLPPTCQRRESLLTQALHFREPDNAPVHIHPTPTRMLPRVPTSSAWSNTSNTSTAELTSDDGFTSPGLRTNSPSPPLPATSTYSLPSLNSKSISHEPRPPTASINDSISISSETNDAPTERAVEATLGRRRCIKFACGRKESPPSPPAQEPVSEEPTRPERKSMLRFICPKRCSPPREPPASDNTMAQRPAVQNPIPAGSPKGIPIRAHRDSDSTVKNDSPKATRKNAAALARKKYEDDSDLGHTSATRFHEFASSEEEVDDWVQESTCHRSRLTVNDTLGKENIIRQLGREAEEEEEALDDEDIIDNEPQNDEEDEDREDDEEDDDDEDDDDDEEEDRMSDRNSEVKEHVSDDGFQTDDENGFASTDDESDTNSDYHWWTPGRSTAATSTEHLEHIRPLAHRNASSSSIGSVGSSNSRRRSPHPNKLRRISHSKTGPLDIENNVAPDLPDSTDFVCGTLDEDRPLERAYMTRMEQRKAAKHKAIPQDIDPSFPTSDPEMDEEDEDEDEKQAADEGDYPFFPGRLEIHDTEGRGRSVSEWRKSSSSRTSPPVSKHSSPPKRSTARSSPPPAKHTVHRSPPPPKRCGARSPPPPSRRLFGQSPKRLRSPPPTRRLRSPPPSRRNSFDKADGPTLDTSHLRLAQRPQLIHTASLPHTPYQAAKALTAYGEDLDGASDDETPNTTTATRSRGAIDIVKGLEKKRQLRKEKLYQKYCSRVAAGGGKDKQEKRCKPGKGCERMRQLGLEAAAYRGKRAGEGTQEQKEPHMLSL</sequence>
<feature type="compositionally biased region" description="Acidic residues" evidence="1">
    <location>
        <begin position="353"/>
        <end position="399"/>
    </location>
</feature>
<feature type="region of interest" description="Disordered" evidence="1">
    <location>
        <begin position="1"/>
        <end position="64"/>
    </location>
</feature>
<feature type="compositionally biased region" description="Polar residues" evidence="1">
    <location>
        <begin position="139"/>
        <end position="152"/>
    </location>
</feature>
<dbReference type="EMBL" id="ML991801">
    <property type="protein sequence ID" value="KAF2234053.1"/>
    <property type="molecule type" value="Genomic_DNA"/>
</dbReference>
<feature type="compositionally biased region" description="Basic residues" evidence="1">
    <location>
        <begin position="478"/>
        <end position="493"/>
    </location>
</feature>
<feature type="region of interest" description="Disordered" evidence="1">
    <location>
        <begin position="83"/>
        <end position="184"/>
    </location>
</feature>
<feature type="compositionally biased region" description="Low complexity" evidence="1">
    <location>
        <begin position="1"/>
        <end position="17"/>
    </location>
</feature>